<evidence type="ECO:0000259" key="4">
    <source>
        <dbReference type="Pfam" id="PF01156"/>
    </source>
</evidence>
<proteinExistence type="inferred from homology"/>
<dbReference type="GO" id="GO:0008477">
    <property type="term" value="F:purine nucleosidase activity"/>
    <property type="evidence" value="ECO:0007669"/>
    <property type="project" value="TreeGrafter"/>
</dbReference>
<dbReference type="Proteomes" id="UP000799302">
    <property type="component" value="Unassembled WGS sequence"/>
</dbReference>
<evidence type="ECO:0000256" key="3">
    <source>
        <dbReference type="ARBA" id="ARBA00023295"/>
    </source>
</evidence>
<dbReference type="GO" id="GO:0005829">
    <property type="term" value="C:cytosol"/>
    <property type="evidence" value="ECO:0007669"/>
    <property type="project" value="TreeGrafter"/>
</dbReference>
<gene>
    <name evidence="5" type="ORF">BT63DRAFT_415857</name>
</gene>
<dbReference type="CDD" id="cd02651">
    <property type="entry name" value="nuc_hydro_IU_UC_XIUA"/>
    <property type="match status" value="1"/>
</dbReference>
<dbReference type="AlphaFoldDB" id="A0A6A6U639"/>
<dbReference type="OrthoDB" id="432381at2759"/>
<name>A0A6A6U639_9PEZI</name>
<dbReference type="Gene3D" id="3.90.245.10">
    <property type="entry name" value="Ribonucleoside hydrolase-like"/>
    <property type="match status" value="1"/>
</dbReference>
<keyword evidence="2 5" id="KW-0378">Hydrolase</keyword>
<evidence type="ECO:0000313" key="6">
    <source>
        <dbReference type="Proteomes" id="UP000799302"/>
    </source>
</evidence>
<evidence type="ECO:0000256" key="2">
    <source>
        <dbReference type="ARBA" id="ARBA00022801"/>
    </source>
</evidence>
<comment type="similarity">
    <text evidence="1">Belongs to the IUNH family.</text>
</comment>
<feature type="domain" description="Inosine/uridine-preferring nucleoside hydrolase" evidence="4">
    <location>
        <begin position="30"/>
        <end position="426"/>
    </location>
</feature>
<accession>A0A6A6U639</accession>
<dbReference type="PANTHER" id="PTHR12304:SF4">
    <property type="entry name" value="URIDINE NUCLEOSIDASE"/>
    <property type="match status" value="1"/>
</dbReference>
<protein>
    <submittedName>
        <fullName evidence="5">Nucleoside hydrolase</fullName>
    </submittedName>
</protein>
<organism evidence="5 6">
    <name type="scientific">Microthyrium microscopicum</name>
    <dbReference type="NCBI Taxonomy" id="703497"/>
    <lineage>
        <taxon>Eukaryota</taxon>
        <taxon>Fungi</taxon>
        <taxon>Dikarya</taxon>
        <taxon>Ascomycota</taxon>
        <taxon>Pezizomycotina</taxon>
        <taxon>Dothideomycetes</taxon>
        <taxon>Dothideomycetes incertae sedis</taxon>
        <taxon>Microthyriales</taxon>
        <taxon>Microthyriaceae</taxon>
        <taxon>Microthyrium</taxon>
    </lineage>
</organism>
<dbReference type="InterPro" id="IPR001910">
    <property type="entry name" value="Inosine/uridine_hydrolase_dom"/>
</dbReference>
<evidence type="ECO:0000313" key="5">
    <source>
        <dbReference type="EMBL" id="KAF2666753.1"/>
    </source>
</evidence>
<keyword evidence="3" id="KW-0326">Glycosidase</keyword>
<dbReference type="InterPro" id="IPR036452">
    <property type="entry name" value="Ribo_hydro-like"/>
</dbReference>
<dbReference type="Pfam" id="PF01156">
    <property type="entry name" value="IU_nuc_hydro"/>
    <property type="match status" value="1"/>
</dbReference>
<dbReference type="InterPro" id="IPR023186">
    <property type="entry name" value="IUNH"/>
</dbReference>
<keyword evidence="6" id="KW-1185">Reference proteome</keyword>
<reference evidence="5" key="1">
    <citation type="journal article" date="2020" name="Stud. Mycol.">
        <title>101 Dothideomycetes genomes: a test case for predicting lifestyles and emergence of pathogens.</title>
        <authorList>
            <person name="Haridas S."/>
            <person name="Albert R."/>
            <person name="Binder M."/>
            <person name="Bloem J."/>
            <person name="Labutti K."/>
            <person name="Salamov A."/>
            <person name="Andreopoulos B."/>
            <person name="Baker S."/>
            <person name="Barry K."/>
            <person name="Bills G."/>
            <person name="Bluhm B."/>
            <person name="Cannon C."/>
            <person name="Castanera R."/>
            <person name="Culley D."/>
            <person name="Daum C."/>
            <person name="Ezra D."/>
            <person name="Gonzalez J."/>
            <person name="Henrissat B."/>
            <person name="Kuo A."/>
            <person name="Liang C."/>
            <person name="Lipzen A."/>
            <person name="Lutzoni F."/>
            <person name="Magnuson J."/>
            <person name="Mondo S."/>
            <person name="Nolan M."/>
            <person name="Ohm R."/>
            <person name="Pangilinan J."/>
            <person name="Park H.-J."/>
            <person name="Ramirez L."/>
            <person name="Alfaro M."/>
            <person name="Sun H."/>
            <person name="Tritt A."/>
            <person name="Yoshinaga Y."/>
            <person name="Zwiers L.-H."/>
            <person name="Turgeon B."/>
            <person name="Goodwin S."/>
            <person name="Spatafora J."/>
            <person name="Crous P."/>
            <person name="Grigoriev I."/>
        </authorList>
    </citation>
    <scope>NUCLEOTIDE SEQUENCE</scope>
    <source>
        <strain evidence="5">CBS 115976</strain>
    </source>
</reference>
<dbReference type="SUPFAM" id="SSF53590">
    <property type="entry name" value="Nucleoside hydrolase"/>
    <property type="match status" value="1"/>
</dbReference>
<dbReference type="GO" id="GO:0006152">
    <property type="term" value="P:purine nucleoside catabolic process"/>
    <property type="evidence" value="ECO:0007669"/>
    <property type="project" value="TreeGrafter"/>
</dbReference>
<evidence type="ECO:0000256" key="1">
    <source>
        <dbReference type="ARBA" id="ARBA00009176"/>
    </source>
</evidence>
<sequence>MDQGLASREISELAARLWNPSPSAEEEIPVWLDCDTGHDDAFAILLLAQCPRFKLLGISTVHGNSSLENTTRNSLSVLEAIGRRDIPVYPGAAKPFCREVAHAESIHGESGLDGTTVLPTPKATACSHPNGAIGAIHAALTAYPGKAWLISTGALTNIGLLFAVYPDLAESIAGLSIMGGAIGGFFSHAPCGRLSERLELARTLHKEFPGGLPDDSNMTIPEVAKHFKELGILKPPDDMDDERVHFLLDQARSSFGNWSPYAEFNIYCDPEAASAVFQNPILAPKTTLIPLDLTHQVLANEEVVKLLQYGSKEPSSKQDVTMVRKLFNEILTYFASTYANEFNMCSGPPLHDPLTAAIILAPEIFHDGDGERFSVHVVTAGDENLTGGPRHNGRDIGQCGRTICHMLPKGSKGIRIPRTLDVNVFWHLLNKSLERAEGEA</sequence>
<dbReference type="EMBL" id="MU004238">
    <property type="protein sequence ID" value="KAF2666753.1"/>
    <property type="molecule type" value="Genomic_DNA"/>
</dbReference>
<dbReference type="PANTHER" id="PTHR12304">
    <property type="entry name" value="INOSINE-URIDINE PREFERRING NUCLEOSIDE HYDROLASE"/>
    <property type="match status" value="1"/>
</dbReference>